<name>A0A0R3M8Z2_9BRAD</name>
<reference evidence="1 2" key="1">
    <citation type="submission" date="2014-03" db="EMBL/GenBank/DDBJ databases">
        <title>Bradyrhizobium valentinum sp. nov., isolated from effective nodules of Lupinus mariae-josephae, a lupine endemic of basic-lime soils in Eastern Spain.</title>
        <authorList>
            <person name="Duran D."/>
            <person name="Rey L."/>
            <person name="Navarro A."/>
            <person name="Busquets A."/>
            <person name="Imperial J."/>
            <person name="Ruiz-Argueso T."/>
        </authorList>
    </citation>
    <scope>NUCLEOTIDE SEQUENCE [LARGE SCALE GENOMIC DNA]</scope>
    <source>
        <strain evidence="1 2">CCBAU 23086</strain>
    </source>
</reference>
<protein>
    <submittedName>
        <fullName evidence="1">Uncharacterized protein</fullName>
    </submittedName>
</protein>
<comment type="caution">
    <text evidence="1">The sequence shown here is derived from an EMBL/GenBank/DDBJ whole genome shotgun (WGS) entry which is preliminary data.</text>
</comment>
<dbReference type="EMBL" id="LLYB01000127">
    <property type="protein sequence ID" value="KRR16457.1"/>
    <property type="molecule type" value="Genomic_DNA"/>
</dbReference>
<sequence length="93" mass="10152">MPKARLHLIRCSDDIGPEAKQRRSDRRFRPSVIDGGKRAVAVPAGNPWEALLVLFDLGVLVSQTNYLAFVATSLAALESQGWTHAKQIAQTPA</sequence>
<gene>
    <name evidence="1" type="ORF">CQ14_16445</name>
</gene>
<accession>A0A0R3M8Z2</accession>
<dbReference type="AlphaFoldDB" id="A0A0R3M8Z2"/>
<organism evidence="1 2">
    <name type="scientific">Bradyrhizobium lablabi</name>
    <dbReference type="NCBI Taxonomy" id="722472"/>
    <lineage>
        <taxon>Bacteria</taxon>
        <taxon>Pseudomonadati</taxon>
        <taxon>Pseudomonadota</taxon>
        <taxon>Alphaproteobacteria</taxon>
        <taxon>Hyphomicrobiales</taxon>
        <taxon>Nitrobacteraceae</taxon>
        <taxon>Bradyrhizobium</taxon>
    </lineage>
</organism>
<dbReference type="OrthoDB" id="8256302at2"/>
<dbReference type="Proteomes" id="UP000051660">
    <property type="component" value="Unassembled WGS sequence"/>
</dbReference>
<evidence type="ECO:0000313" key="2">
    <source>
        <dbReference type="Proteomes" id="UP000051660"/>
    </source>
</evidence>
<evidence type="ECO:0000313" key="1">
    <source>
        <dbReference type="EMBL" id="KRR16457.1"/>
    </source>
</evidence>
<proteinExistence type="predicted"/>